<reference evidence="2" key="1">
    <citation type="submission" date="2023-06" db="EMBL/GenBank/DDBJ databases">
        <title>Black Yeasts Isolated from many extreme environments.</title>
        <authorList>
            <person name="Coleine C."/>
            <person name="Stajich J.E."/>
            <person name="Selbmann L."/>
        </authorList>
    </citation>
    <scope>NUCLEOTIDE SEQUENCE</scope>
    <source>
        <strain evidence="2">CCFEE 5200</strain>
    </source>
</reference>
<accession>A0AAN6KM08</accession>
<proteinExistence type="predicted"/>
<comment type="caution">
    <text evidence="2">The sequence shown here is derived from an EMBL/GenBank/DDBJ whole genome shotgun (WGS) entry which is preliminary data.</text>
</comment>
<feature type="signal peptide" evidence="1">
    <location>
        <begin position="1"/>
        <end position="23"/>
    </location>
</feature>
<dbReference type="EMBL" id="JAUJLE010000074">
    <property type="protein sequence ID" value="KAK0989536.1"/>
    <property type="molecule type" value="Genomic_DNA"/>
</dbReference>
<dbReference type="InterPro" id="IPR036259">
    <property type="entry name" value="MFS_trans_sf"/>
</dbReference>
<dbReference type="Gene3D" id="1.20.1250.20">
    <property type="entry name" value="MFS general substrate transporter like domains"/>
    <property type="match status" value="1"/>
</dbReference>
<name>A0AAN6KM08_9PEZI</name>
<feature type="chain" id="PRO_5043050322" description="Major facilitator superfamily (MFS) profile domain-containing protein" evidence="1">
    <location>
        <begin position="24"/>
        <end position="70"/>
    </location>
</feature>
<evidence type="ECO:0000313" key="2">
    <source>
        <dbReference type="EMBL" id="KAK0989536.1"/>
    </source>
</evidence>
<sequence length="70" mass="7829">MASVGSTTFWLAIESLIIYFVYPETKGPALEELSRLFEDDNPLSKGRLDLERQGSVEEKPVTLLEEVAKA</sequence>
<evidence type="ECO:0000313" key="3">
    <source>
        <dbReference type="Proteomes" id="UP001175353"/>
    </source>
</evidence>
<keyword evidence="3" id="KW-1185">Reference proteome</keyword>
<organism evidence="2 3">
    <name type="scientific">Friedmanniomyces endolithicus</name>
    <dbReference type="NCBI Taxonomy" id="329885"/>
    <lineage>
        <taxon>Eukaryota</taxon>
        <taxon>Fungi</taxon>
        <taxon>Dikarya</taxon>
        <taxon>Ascomycota</taxon>
        <taxon>Pezizomycotina</taxon>
        <taxon>Dothideomycetes</taxon>
        <taxon>Dothideomycetidae</taxon>
        <taxon>Mycosphaerellales</taxon>
        <taxon>Teratosphaeriaceae</taxon>
        <taxon>Friedmanniomyces</taxon>
    </lineage>
</organism>
<gene>
    <name evidence="2" type="ORF">LTR91_009180</name>
</gene>
<evidence type="ECO:0008006" key="4">
    <source>
        <dbReference type="Google" id="ProtNLM"/>
    </source>
</evidence>
<keyword evidence="1" id="KW-0732">Signal</keyword>
<dbReference type="AlphaFoldDB" id="A0AAN6KM08"/>
<dbReference type="Proteomes" id="UP001175353">
    <property type="component" value="Unassembled WGS sequence"/>
</dbReference>
<evidence type="ECO:0000256" key="1">
    <source>
        <dbReference type="SAM" id="SignalP"/>
    </source>
</evidence>
<protein>
    <recommendedName>
        <fullName evidence="4">Major facilitator superfamily (MFS) profile domain-containing protein</fullName>
    </recommendedName>
</protein>